<dbReference type="Pfam" id="PF09712">
    <property type="entry name" value="PHA_synth_III_E"/>
    <property type="match status" value="1"/>
</dbReference>
<accession>A0ABW8J2N9</accession>
<dbReference type="RefSeq" id="WP_404612331.1">
    <property type="nucleotide sequence ID" value="NZ_JADIKK010000008.1"/>
</dbReference>
<feature type="region of interest" description="Disordered" evidence="4">
    <location>
        <begin position="296"/>
        <end position="355"/>
    </location>
</feature>
<dbReference type="Proteomes" id="UP001620339">
    <property type="component" value="Unassembled WGS sequence"/>
</dbReference>
<evidence type="ECO:0000313" key="5">
    <source>
        <dbReference type="EMBL" id="MFK2876532.1"/>
    </source>
</evidence>
<feature type="compositionally biased region" description="Low complexity" evidence="4">
    <location>
        <begin position="312"/>
        <end position="345"/>
    </location>
</feature>
<proteinExistence type="predicted"/>
<sequence length="355" mass="38440">MSGQTGDFIKDWQVLAQQSWDAWLRQMQPAAAVPPPGNEAFERTLAGLKGCFDWMQGVAAAGASQPGTDWQTLLRSWAGSGNQPFTQAFNGIDNAAAQGFVQQWQAWLQSMQGGGFVAQVAAGGPVPGFGLHREQLMQHQEIATAIQTALEANARYQELIQRANTQGLERLQATLARRDTSSPPIESLKALYDLWVDAAEEAYAEVALSDEFRAAYGEMINSQMRVRQLQQKQTGQLCRELGLPTREEVSSLGERLQQLRRDLRKQNGGEAADEILALRREVTALRRELAELAGRPARTQGAAVKPAGNDGATAKPARAKAAVAKSTSGRAASTAAKKAPARAKPVLANGRSRKR</sequence>
<evidence type="ECO:0000256" key="1">
    <source>
        <dbReference type="ARBA" id="ARBA00004683"/>
    </source>
</evidence>
<name>A0ABW8J2N9_9GAMM</name>
<keyword evidence="6" id="KW-1185">Reference proteome</keyword>
<keyword evidence="3" id="KW-0583">PHB biosynthesis</keyword>
<protein>
    <recommendedName>
        <fullName evidence="2">Poly(3-hydroxyalkanoate) polymerase subunit PhaE</fullName>
    </recommendedName>
</protein>
<evidence type="ECO:0000256" key="2">
    <source>
        <dbReference type="ARBA" id="ARBA00019066"/>
    </source>
</evidence>
<comment type="pathway">
    <text evidence="1">Biopolymer metabolism; poly-(R)-3-hydroxybutanoate biosynthesis.</text>
</comment>
<dbReference type="EMBL" id="JADIKK010000008">
    <property type="protein sequence ID" value="MFK2876532.1"/>
    <property type="molecule type" value="Genomic_DNA"/>
</dbReference>
<evidence type="ECO:0000313" key="6">
    <source>
        <dbReference type="Proteomes" id="UP001620339"/>
    </source>
</evidence>
<reference evidence="5 6" key="1">
    <citation type="submission" date="2020-10" db="EMBL/GenBank/DDBJ databases">
        <title>Phylogeny of dyella-like bacteria.</title>
        <authorList>
            <person name="Fu J."/>
        </authorList>
    </citation>
    <scope>NUCLEOTIDE SEQUENCE [LARGE SCALE GENOMIC DNA]</scope>
    <source>
        <strain evidence="5 6">KACC 19113</strain>
    </source>
</reference>
<evidence type="ECO:0000256" key="3">
    <source>
        <dbReference type="ARBA" id="ARBA00022752"/>
    </source>
</evidence>
<evidence type="ECO:0000256" key="4">
    <source>
        <dbReference type="SAM" id="MobiDB-lite"/>
    </source>
</evidence>
<comment type="caution">
    <text evidence="5">The sequence shown here is derived from an EMBL/GenBank/DDBJ whole genome shotgun (WGS) entry which is preliminary data.</text>
</comment>
<dbReference type="InterPro" id="IPR010123">
    <property type="entry name" value="PHA_synth_III_E"/>
</dbReference>
<organism evidence="5 6">
    <name type="scientific">Rhodanobacter hydrolyticus</name>
    <dbReference type="NCBI Taxonomy" id="2250595"/>
    <lineage>
        <taxon>Bacteria</taxon>
        <taxon>Pseudomonadati</taxon>
        <taxon>Pseudomonadota</taxon>
        <taxon>Gammaproteobacteria</taxon>
        <taxon>Lysobacterales</taxon>
        <taxon>Rhodanobacteraceae</taxon>
        <taxon>Rhodanobacter</taxon>
    </lineage>
</organism>
<gene>
    <name evidence="5" type="ORF">ISP25_05560</name>
</gene>